<evidence type="ECO:0000313" key="8">
    <source>
        <dbReference type="Proteomes" id="UP000694941"/>
    </source>
</evidence>
<dbReference type="Pfam" id="PF06268">
    <property type="entry name" value="Fascin"/>
    <property type="match status" value="4"/>
</dbReference>
<dbReference type="RefSeq" id="XP_013782010.1">
    <property type="nucleotide sequence ID" value="XM_013926556.2"/>
</dbReference>
<dbReference type="SUPFAM" id="SSF50405">
    <property type="entry name" value="Actin-crosslinking proteins"/>
    <property type="match status" value="4"/>
</dbReference>
<feature type="domain" description="Fascin-like" evidence="7">
    <location>
        <begin position="27"/>
        <end position="138"/>
    </location>
</feature>
<evidence type="ECO:0000313" key="9">
    <source>
        <dbReference type="RefSeq" id="XP_013782010.1"/>
    </source>
</evidence>
<dbReference type="InterPro" id="IPR022768">
    <property type="entry name" value="Fascin-like_dom"/>
</dbReference>
<dbReference type="CDD" id="cd23336">
    <property type="entry name" value="beta-trefoil_FSCN_rpt3"/>
    <property type="match status" value="1"/>
</dbReference>
<feature type="domain" description="Fascin-like" evidence="7">
    <location>
        <begin position="149"/>
        <end position="258"/>
    </location>
</feature>
<organism evidence="8 10">
    <name type="scientific">Limulus polyphemus</name>
    <name type="common">Atlantic horseshoe crab</name>
    <dbReference type="NCBI Taxonomy" id="6850"/>
    <lineage>
        <taxon>Eukaryota</taxon>
        <taxon>Metazoa</taxon>
        <taxon>Ecdysozoa</taxon>
        <taxon>Arthropoda</taxon>
        <taxon>Chelicerata</taxon>
        <taxon>Merostomata</taxon>
        <taxon>Xiphosura</taxon>
        <taxon>Limulidae</taxon>
        <taxon>Limulus</taxon>
    </lineage>
</organism>
<dbReference type="InterPro" id="IPR008999">
    <property type="entry name" value="Actin-crosslinking"/>
</dbReference>
<dbReference type="RefSeq" id="XP_022249976.1">
    <property type="nucleotide sequence ID" value="XM_022394268.1"/>
</dbReference>
<reference evidence="9 10" key="1">
    <citation type="submission" date="2025-05" db="UniProtKB">
        <authorList>
            <consortium name="RefSeq"/>
        </authorList>
    </citation>
    <scope>IDENTIFICATION</scope>
    <source>
        <tissue evidence="9 10">Muscle</tissue>
    </source>
</reference>
<keyword evidence="4 6" id="KW-0009">Actin-binding</keyword>
<evidence type="ECO:0000256" key="6">
    <source>
        <dbReference type="PIRNR" id="PIRNR005682"/>
    </source>
</evidence>
<dbReference type="PIRSF" id="PIRSF005682">
    <property type="entry name" value="Fascin"/>
    <property type="match status" value="1"/>
</dbReference>
<keyword evidence="5 6" id="KW-0206">Cytoskeleton</keyword>
<evidence type="ECO:0000259" key="7">
    <source>
        <dbReference type="Pfam" id="PF06268"/>
    </source>
</evidence>
<comment type="subcellular location">
    <subcellularLocation>
        <location evidence="1 6">Cytoplasm</location>
        <location evidence="1 6">Cytoskeleton</location>
    </subcellularLocation>
</comment>
<feature type="domain" description="Fascin-like" evidence="7">
    <location>
        <begin position="405"/>
        <end position="500"/>
    </location>
</feature>
<sequence>MSNHTNGHISDDHVLPWTVGLVNGQFRYLTAESFGCKVNANGLSLKKKQMWTLEPMRDGEAVCLRSHQGKYLAVDQFGNVTCEAEDSVAEARFQILVADDRDGQWAFQSLARGYFLGASNDKLVCTAKAPGPAELWNVHLAVRPQVLLRSLGRRRYARLSPDTDEVRVDANTPWGEDTLFTLAYRDGKYTLHAGDGRCLDTGGKLVDTVGQDCRFTLEFHNGYLALRASDGRYLAPVGSKAVLRTRTQSVSKDELFTLEESQPQAAFGGVNGKIVSVRQGVDVTANQDEISDHETFQLELDSATKRWYIRTMEDSYWCLGINAGIQATSCKRTPNCLFDLIWHQDGSVTFVANNGRFVAAKKSGHLFANSDQVGDMEKFRFYLINRSTLVIKCNQGFVGYKSATSKKLECNKSSYETIIIERGDNPGSYYFKDGASNKYWRVSEEDVVIDSDVPERFYLELREPSKLCVKTSSGTYLVAEKNGILKVNGADASSATLWEF</sequence>
<name>A0ABM1T270_LIMPO</name>
<feature type="domain" description="Fascin-like" evidence="7">
    <location>
        <begin position="271"/>
        <end position="380"/>
    </location>
</feature>
<dbReference type="PANTHER" id="PTHR10551:SF9">
    <property type="entry name" value="FASCIN-2"/>
    <property type="match status" value="1"/>
</dbReference>
<evidence type="ECO:0000256" key="1">
    <source>
        <dbReference type="ARBA" id="ARBA00004245"/>
    </source>
</evidence>
<comment type="similarity">
    <text evidence="2 6">Belongs to the fascin family.</text>
</comment>
<accession>A0ABM1T270</accession>
<evidence type="ECO:0000256" key="4">
    <source>
        <dbReference type="ARBA" id="ARBA00023203"/>
    </source>
</evidence>
<dbReference type="PANTHER" id="PTHR10551">
    <property type="entry name" value="FASCIN"/>
    <property type="match status" value="1"/>
</dbReference>
<evidence type="ECO:0000256" key="5">
    <source>
        <dbReference type="ARBA" id="ARBA00023212"/>
    </source>
</evidence>
<dbReference type="InterPro" id="IPR024703">
    <property type="entry name" value="Fascin_metazoans"/>
</dbReference>
<dbReference type="InterPro" id="IPR010431">
    <property type="entry name" value="Fascin"/>
</dbReference>
<evidence type="ECO:0000256" key="2">
    <source>
        <dbReference type="ARBA" id="ARBA00007415"/>
    </source>
</evidence>
<dbReference type="GeneID" id="106466288"/>
<gene>
    <name evidence="9 10" type="primary">LOC106466288</name>
</gene>
<evidence type="ECO:0000256" key="3">
    <source>
        <dbReference type="ARBA" id="ARBA00022490"/>
    </source>
</evidence>
<keyword evidence="3 6" id="KW-0963">Cytoplasm</keyword>
<dbReference type="Proteomes" id="UP000694941">
    <property type="component" value="Unplaced"/>
</dbReference>
<evidence type="ECO:0000313" key="10">
    <source>
        <dbReference type="RefSeq" id="XP_022249976.1"/>
    </source>
</evidence>
<proteinExistence type="inferred from homology"/>
<dbReference type="Gene3D" id="2.80.10.50">
    <property type="match status" value="4"/>
</dbReference>
<protein>
    <recommendedName>
        <fullName evidence="6">Fascin</fullName>
    </recommendedName>
</protein>
<keyword evidence="8" id="KW-1185">Reference proteome</keyword>